<dbReference type="InterPro" id="IPR000866">
    <property type="entry name" value="AhpC/TSA"/>
</dbReference>
<evidence type="ECO:0000256" key="10">
    <source>
        <dbReference type="ARBA" id="ARBA00038489"/>
    </source>
</evidence>
<evidence type="ECO:0000259" key="13">
    <source>
        <dbReference type="PROSITE" id="PS51352"/>
    </source>
</evidence>
<protein>
    <recommendedName>
        <fullName evidence="3">thioredoxin-dependent peroxiredoxin</fullName>
        <ecNumber evidence="3">1.11.1.24</ecNumber>
    </recommendedName>
    <alternativeName>
        <fullName evidence="9">Thioredoxin peroxidase</fullName>
    </alternativeName>
    <alternativeName>
        <fullName evidence="11">Thioredoxin-dependent peroxiredoxin Bcp</fullName>
    </alternativeName>
</protein>
<evidence type="ECO:0000256" key="4">
    <source>
        <dbReference type="ARBA" id="ARBA00022559"/>
    </source>
</evidence>
<dbReference type="GO" id="GO:0045454">
    <property type="term" value="P:cell redox homeostasis"/>
    <property type="evidence" value="ECO:0007669"/>
    <property type="project" value="TreeGrafter"/>
</dbReference>
<evidence type="ECO:0000256" key="1">
    <source>
        <dbReference type="ARBA" id="ARBA00003330"/>
    </source>
</evidence>
<dbReference type="STRING" id="871325.SAMN05444349_105135"/>
<keyword evidence="5" id="KW-0049">Antioxidant</keyword>
<accession>A0A1M4VWD4</accession>
<keyword evidence="4" id="KW-0575">Peroxidase</keyword>
<evidence type="ECO:0000256" key="9">
    <source>
        <dbReference type="ARBA" id="ARBA00032824"/>
    </source>
</evidence>
<dbReference type="PANTHER" id="PTHR42801:SF4">
    <property type="entry name" value="AHPC_TSA FAMILY PROTEIN"/>
    <property type="match status" value="1"/>
</dbReference>
<name>A0A1M4VWD4_9BACE</name>
<sequence>MRNNCVTRFYFSSLISNYLNMNIGDKAPEILGINEKGEEIRLSVYKGKKIVLYFYPKDNTSGCTAQACSLRDNYAELRKAGYEVIGVSTDNEKSHQKFIEKNNLPFTLIADVDKKLVEEFGVWGEKKLYGRAYMGTFRTTFLINEEGIIERIITPKEVKTKEHAAQILNQ</sequence>
<evidence type="ECO:0000256" key="5">
    <source>
        <dbReference type="ARBA" id="ARBA00022862"/>
    </source>
</evidence>
<dbReference type="InterPro" id="IPR013766">
    <property type="entry name" value="Thioredoxin_domain"/>
</dbReference>
<dbReference type="SUPFAM" id="SSF52833">
    <property type="entry name" value="Thioredoxin-like"/>
    <property type="match status" value="1"/>
</dbReference>
<dbReference type="FunFam" id="3.40.30.10:FF:000007">
    <property type="entry name" value="Thioredoxin-dependent thiol peroxidase"/>
    <property type="match status" value="1"/>
</dbReference>
<dbReference type="EMBL" id="FQVD01000005">
    <property type="protein sequence ID" value="SHE73183.1"/>
    <property type="molecule type" value="Genomic_DNA"/>
</dbReference>
<dbReference type="GO" id="GO:0005737">
    <property type="term" value="C:cytoplasm"/>
    <property type="evidence" value="ECO:0007669"/>
    <property type="project" value="TreeGrafter"/>
</dbReference>
<organism evidence="14 15">
    <name type="scientific">Bacteroides faecichinchillae</name>
    <dbReference type="NCBI Taxonomy" id="871325"/>
    <lineage>
        <taxon>Bacteria</taxon>
        <taxon>Pseudomonadati</taxon>
        <taxon>Bacteroidota</taxon>
        <taxon>Bacteroidia</taxon>
        <taxon>Bacteroidales</taxon>
        <taxon>Bacteroidaceae</taxon>
        <taxon>Bacteroides</taxon>
    </lineage>
</organism>
<comment type="subunit">
    <text evidence="2">Monomer.</text>
</comment>
<dbReference type="GO" id="GO:0008379">
    <property type="term" value="F:thioredoxin peroxidase activity"/>
    <property type="evidence" value="ECO:0007669"/>
    <property type="project" value="TreeGrafter"/>
</dbReference>
<gene>
    <name evidence="14" type="ORF">SAMN05444349_105135</name>
</gene>
<dbReference type="EC" id="1.11.1.24" evidence="3"/>
<keyword evidence="6" id="KW-0560">Oxidoreductase</keyword>
<dbReference type="PANTHER" id="PTHR42801">
    <property type="entry name" value="THIOREDOXIN-DEPENDENT PEROXIDE REDUCTASE"/>
    <property type="match status" value="1"/>
</dbReference>
<dbReference type="CDD" id="cd03017">
    <property type="entry name" value="PRX_BCP"/>
    <property type="match status" value="1"/>
</dbReference>
<proteinExistence type="inferred from homology"/>
<dbReference type="Proteomes" id="UP000184436">
    <property type="component" value="Unassembled WGS sequence"/>
</dbReference>
<dbReference type="PROSITE" id="PS51352">
    <property type="entry name" value="THIOREDOXIN_2"/>
    <property type="match status" value="1"/>
</dbReference>
<comment type="catalytic activity">
    <reaction evidence="12">
        <text>a hydroperoxide + [thioredoxin]-dithiol = an alcohol + [thioredoxin]-disulfide + H2O</text>
        <dbReference type="Rhea" id="RHEA:62620"/>
        <dbReference type="Rhea" id="RHEA-COMP:10698"/>
        <dbReference type="Rhea" id="RHEA-COMP:10700"/>
        <dbReference type="ChEBI" id="CHEBI:15377"/>
        <dbReference type="ChEBI" id="CHEBI:29950"/>
        <dbReference type="ChEBI" id="CHEBI:30879"/>
        <dbReference type="ChEBI" id="CHEBI:35924"/>
        <dbReference type="ChEBI" id="CHEBI:50058"/>
        <dbReference type="EC" id="1.11.1.24"/>
    </reaction>
</comment>
<evidence type="ECO:0000256" key="3">
    <source>
        <dbReference type="ARBA" id="ARBA00013017"/>
    </source>
</evidence>
<reference evidence="14 15" key="1">
    <citation type="submission" date="2016-11" db="EMBL/GenBank/DDBJ databases">
        <authorList>
            <person name="Jaros S."/>
            <person name="Januszkiewicz K."/>
            <person name="Wedrychowicz H."/>
        </authorList>
    </citation>
    <scope>NUCLEOTIDE SEQUENCE [LARGE SCALE GENOMIC DNA]</scope>
    <source>
        <strain evidence="14 15">DSM 26883</strain>
    </source>
</reference>
<evidence type="ECO:0000256" key="12">
    <source>
        <dbReference type="ARBA" id="ARBA00049091"/>
    </source>
</evidence>
<comment type="similarity">
    <text evidence="10">Belongs to the peroxiredoxin family. BCP/PrxQ subfamily.</text>
</comment>
<keyword evidence="15" id="KW-1185">Reference proteome</keyword>
<evidence type="ECO:0000256" key="7">
    <source>
        <dbReference type="ARBA" id="ARBA00023157"/>
    </source>
</evidence>
<evidence type="ECO:0000256" key="8">
    <source>
        <dbReference type="ARBA" id="ARBA00023284"/>
    </source>
</evidence>
<evidence type="ECO:0000313" key="15">
    <source>
        <dbReference type="Proteomes" id="UP000184436"/>
    </source>
</evidence>
<evidence type="ECO:0000256" key="2">
    <source>
        <dbReference type="ARBA" id="ARBA00011245"/>
    </source>
</evidence>
<dbReference type="NCBIfam" id="NF006960">
    <property type="entry name" value="PRK09437.1"/>
    <property type="match status" value="1"/>
</dbReference>
<dbReference type="AlphaFoldDB" id="A0A1M4VWD4"/>
<feature type="domain" description="Thioredoxin" evidence="13">
    <location>
        <begin position="21"/>
        <end position="170"/>
    </location>
</feature>
<evidence type="ECO:0000313" key="14">
    <source>
        <dbReference type="EMBL" id="SHE73183.1"/>
    </source>
</evidence>
<dbReference type="Pfam" id="PF00578">
    <property type="entry name" value="AhpC-TSA"/>
    <property type="match status" value="1"/>
</dbReference>
<evidence type="ECO:0000256" key="11">
    <source>
        <dbReference type="ARBA" id="ARBA00042639"/>
    </source>
</evidence>
<comment type="function">
    <text evidence="1">Thiol-specific peroxidase that catalyzes the reduction of hydrogen peroxide and organic hydroperoxides to water and alcohols, respectively. Plays a role in cell protection against oxidative stress by detoxifying peroxides and as sensor of hydrogen peroxide-mediated signaling events.</text>
</comment>
<keyword evidence="8" id="KW-0676">Redox-active center</keyword>
<keyword evidence="7" id="KW-1015">Disulfide bond</keyword>
<dbReference type="GO" id="GO:0034599">
    <property type="term" value="P:cellular response to oxidative stress"/>
    <property type="evidence" value="ECO:0007669"/>
    <property type="project" value="TreeGrafter"/>
</dbReference>
<dbReference type="Gene3D" id="3.40.30.10">
    <property type="entry name" value="Glutaredoxin"/>
    <property type="match status" value="1"/>
</dbReference>
<evidence type="ECO:0000256" key="6">
    <source>
        <dbReference type="ARBA" id="ARBA00023002"/>
    </source>
</evidence>
<dbReference type="InterPro" id="IPR050924">
    <property type="entry name" value="Peroxiredoxin_BCP/PrxQ"/>
</dbReference>
<dbReference type="InterPro" id="IPR036249">
    <property type="entry name" value="Thioredoxin-like_sf"/>
</dbReference>